<dbReference type="EMBL" id="KN817532">
    <property type="protein sequence ID" value="KJA25332.1"/>
    <property type="molecule type" value="Genomic_DNA"/>
</dbReference>
<keyword evidence="2" id="KW-1185">Reference proteome</keyword>
<name>A0A0D2LD76_HYPSF</name>
<gene>
    <name evidence="1" type="ORF">HYPSUDRAFT_423484</name>
</gene>
<evidence type="ECO:0000313" key="1">
    <source>
        <dbReference type="EMBL" id="KJA25332.1"/>
    </source>
</evidence>
<organism evidence="1 2">
    <name type="scientific">Hypholoma sublateritium (strain FD-334 SS-4)</name>
    <dbReference type="NCBI Taxonomy" id="945553"/>
    <lineage>
        <taxon>Eukaryota</taxon>
        <taxon>Fungi</taxon>
        <taxon>Dikarya</taxon>
        <taxon>Basidiomycota</taxon>
        <taxon>Agaricomycotina</taxon>
        <taxon>Agaricomycetes</taxon>
        <taxon>Agaricomycetidae</taxon>
        <taxon>Agaricales</taxon>
        <taxon>Agaricineae</taxon>
        <taxon>Strophariaceae</taxon>
        <taxon>Hypholoma</taxon>
    </lineage>
</organism>
<protein>
    <submittedName>
        <fullName evidence="1">Uncharacterized protein</fullName>
    </submittedName>
</protein>
<evidence type="ECO:0000313" key="2">
    <source>
        <dbReference type="Proteomes" id="UP000054270"/>
    </source>
</evidence>
<dbReference type="Proteomes" id="UP000054270">
    <property type="component" value="Unassembled WGS sequence"/>
</dbReference>
<sequence length="293" mass="32122">MRLVRVCMGAFCASPPLFAPANTATSPEVGICALIHSQSFPATCVPSTAIHLGHAQRLSFLLHEYSDVDICVVSEVLVVLVVLRFLVVLRSFQRGTLAQSILRRIFSPCWWLQCCNTTPSWSQTCGRFTNSATWIYAPFLGSSPPRAPFSTGFRLTRPIGREYTTRTAVLNAPPLISKHQLLPSSPLSFRASIACLSWRVSHLDIHTCCVLVVVIQHYSAPSTGAPFPLHFQFCLRSPAAGRHEYAYSARPRAACMPGHIWQVARRLSPAVASPADLAGGWRKIPTSARVLAV</sequence>
<reference evidence="2" key="1">
    <citation type="submission" date="2014-04" db="EMBL/GenBank/DDBJ databases">
        <title>Evolutionary Origins and Diversification of the Mycorrhizal Mutualists.</title>
        <authorList>
            <consortium name="DOE Joint Genome Institute"/>
            <consortium name="Mycorrhizal Genomics Consortium"/>
            <person name="Kohler A."/>
            <person name="Kuo A."/>
            <person name="Nagy L.G."/>
            <person name="Floudas D."/>
            <person name="Copeland A."/>
            <person name="Barry K.W."/>
            <person name="Cichocki N."/>
            <person name="Veneault-Fourrey C."/>
            <person name="LaButti K."/>
            <person name="Lindquist E.A."/>
            <person name="Lipzen A."/>
            <person name="Lundell T."/>
            <person name="Morin E."/>
            <person name="Murat C."/>
            <person name="Riley R."/>
            <person name="Ohm R."/>
            <person name="Sun H."/>
            <person name="Tunlid A."/>
            <person name="Henrissat B."/>
            <person name="Grigoriev I.V."/>
            <person name="Hibbett D.S."/>
            <person name="Martin F."/>
        </authorList>
    </citation>
    <scope>NUCLEOTIDE SEQUENCE [LARGE SCALE GENOMIC DNA]</scope>
    <source>
        <strain evidence="2">FD-334 SS-4</strain>
    </source>
</reference>
<proteinExistence type="predicted"/>
<accession>A0A0D2LD76</accession>
<dbReference type="AlphaFoldDB" id="A0A0D2LD76"/>